<proteinExistence type="predicted"/>
<accession>B0NLS9</accession>
<comment type="caution">
    <text evidence="1">The sequence shown here is derived from an EMBL/GenBank/DDBJ whole genome shotgun (WGS) entry which is preliminary data.</text>
</comment>
<dbReference type="AlphaFoldDB" id="B0NLS9"/>
<evidence type="ECO:0000313" key="1">
    <source>
        <dbReference type="EMBL" id="EDS16598.1"/>
    </source>
</evidence>
<sequence length="52" mass="6098">MNKHPFIPAVRDLAEKLPELQAIRRITVRKEKEEGMLIRTRRVQSPAIAYNL</sequence>
<name>B0NLS9_BACSE</name>
<organism evidence="1 2">
    <name type="scientific">Bacteroides stercoris ATCC 43183</name>
    <dbReference type="NCBI Taxonomy" id="449673"/>
    <lineage>
        <taxon>Bacteria</taxon>
        <taxon>Pseudomonadati</taxon>
        <taxon>Bacteroidota</taxon>
        <taxon>Bacteroidia</taxon>
        <taxon>Bacteroidales</taxon>
        <taxon>Bacteroidaceae</taxon>
        <taxon>Bacteroides</taxon>
    </lineage>
</organism>
<dbReference type="Proteomes" id="UP000004713">
    <property type="component" value="Unassembled WGS sequence"/>
</dbReference>
<protein>
    <submittedName>
        <fullName evidence="1">Uncharacterized protein</fullName>
    </submittedName>
</protein>
<dbReference type="HOGENOM" id="CLU_3076938_0_0_10"/>
<gene>
    <name evidence="1" type="ORF">BACSTE_00410</name>
</gene>
<reference evidence="1 2" key="2">
    <citation type="submission" date="2007-11" db="EMBL/GenBank/DDBJ databases">
        <authorList>
            <person name="Fulton L."/>
            <person name="Clifton S."/>
            <person name="Fulton B."/>
            <person name="Xu J."/>
            <person name="Minx P."/>
            <person name="Pepin K.H."/>
            <person name="Johnson M."/>
            <person name="Thiruvilangam P."/>
            <person name="Bhonagiri V."/>
            <person name="Nash W.E."/>
            <person name="Mardis E.R."/>
            <person name="Wilson R.K."/>
        </authorList>
    </citation>
    <scope>NUCLEOTIDE SEQUENCE [LARGE SCALE GENOMIC DNA]</scope>
    <source>
        <strain evidence="1 2">ATCC 43183</strain>
    </source>
</reference>
<dbReference type="EMBL" id="ABFZ02000015">
    <property type="protein sequence ID" value="EDS16598.1"/>
    <property type="molecule type" value="Genomic_DNA"/>
</dbReference>
<evidence type="ECO:0000313" key="2">
    <source>
        <dbReference type="Proteomes" id="UP000004713"/>
    </source>
</evidence>
<reference evidence="1 2" key="1">
    <citation type="submission" date="2007-11" db="EMBL/GenBank/DDBJ databases">
        <title>Draft genome sequence of Bacteroides stercoris(ATCC 43183).</title>
        <authorList>
            <person name="Sudarsanam P."/>
            <person name="Ley R."/>
            <person name="Guruge J."/>
            <person name="Turnbaugh P.J."/>
            <person name="Mahowald M."/>
            <person name="Liep D."/>
            <person name="Gordon J."/>
        </authorList>
    </citation>
    <scope>NUCLEOTIDE SEQUENCE [LARGE SCALE GENOMIC DNA]</scope>
    <source>
        <strain evidence="1 2">ATCC 43183</strain>
    </source>
</reference>